<proteinExistence type="predicted"/>
<reference evidence="1 2" key="1">
    <citation type="submission" date="2016-07" db="EMBL/GenBank/DDBJ databases">
        <title>Pervasive Adenine N6-methylation of Active Genes in Fungi.</title>
        <authorList>
            <consortium name="DOE Joint Genome Institute"/>
            <person name="Mondo S.J."/>
            <person name="Dannebaum R.O."/>
            <person name="Kuo R.C."/>
            <person name="Labutti K."/>
            <person name="Haridas S."/>
            <person name="Kuo A."/>
            <person name="Salamov A."/>
            <person name="Ahrendt S.R."/>
            <person name="Lipzen A."/>
            <person name="Sullivan W."/>
            <person name="Andreopoulos W.B."/>
            <person name="Clum A."/>
            <person name="Lindquist E."/>
            <person name="Daum C."/>
            <person name="Ramamoorthy G.K."/>
            <person name="Gryganskyi A."/>
            <person name="Culley D."/>
            <person name="Magnuson J.K."/>
            <person name="James T.Y."/>
            <person name="O'Malley M.A."/>
            <person name="Stajich J.E."/>
            <person name="Spatafora J.W."/>
            <person name="Visel A."/>
            <person name="Grigoriev I.V."/>
        </authorList>
    </citation>
    <scope>NUCLEOTIDE SEQUENCE [LARGE SCALE GENOMIC DNA]</scope>
    <source>
        <strain evidence="1 2">JEL800</strain>
    </source>
</reference>
<name>A0A1Y2CDQ2_9FUNG</name>
<sequence>MDILSNKAEELCRAFLDSKNLDAFADAAQTLAWSYFRLKDTRQSCELVPSVRDRIQTAVSRVKRKRDEGIASTATPSSNNVQISLTGPQLDARIKDGIQKKRAIVDESNRNEFVAHKDPESTSARVDAVEINRKVQMKIDLVVNEDRPLDRLTSRDGHGSSDSTSHLSTKLISVSHLQGRLADIEKHLRIKFDPNSSFGIHQRVKILEEAIIQLEEKYPCWSAVHFDHSTKEHSMDPFGPSVWTNVALQGPQDTVVQNRYMQSGSTTQPTVESNNTRHMDKSYSEYFHRLIQILSTNASKSSSKNY</sequence>
<dbReference type="STRING" id="329046.A0A1Y2CDQ2"/>
<gene>
    <name evidence="1" type="ORF">BCR33DRAFT_850538</name>
</gene>
<organism evidence="1 2">
    <name type="scientific">Rhizoclosmatium globosum</name>
    <dbReference type="NCBI Taxonomy" id="329046"/>
    <lineage>
        <taxon>Eukaryota</taxon>
        <taxon>Fungi</taxon>
        <taxon>Fungi incertae sedis</taxon>
        <taxon>Chytridiomycota</taxon>
        <taxon>Chytridiomycota incertae sedis</taxon>
        <taxon>Chytridiomycetes</taxon>
        <taxon>Chytridiales</taxon>
        <taxon>Chytriomycetaceae</taxon>
        <taxon>Rhizoclosmatium</taxon>
    </lineage>
</organism>
<keyword evidence="2" id="KW-1185">Reference proteome</keyword>
<accession>A0A1Y2CDQ2</accession>
<dbReference type="AlphaFoldDB" id="A0A1Y2CDQ2"/>
<evidence type="ECO:0000313" key="2">
    <source>
        <dbReference type="Proteomes" id="UP000193642"/>
    </source>
</evidence>
<dbReference type="OrthoDB" id="2146031at2759"/>
<dbReference type="EMBL" id="MCGO01000022">
    <property type="protein sequence ID" value="ORY44435.1"/>
    <property type="molecule type" value="Genomic_DNA"/>
</dbReference>
<evidence type="ECO:0000313" key="1">
    <source>
        <dbReference type="EMBL" id="ORY44435.1"/>
    </source>
</evidence>
<comment type="caution">
    <text evidence="1">The sequence shown here is derived from an EMBL/GenBank/DDBJ whole genome shotgun (WGS) entry which is preliminary data.</text>
</comment>
<protein>
    <submittedName>
        <fullName evidence="1">Uncharacterized protein</fullName>
    </submittedName>
</protein>
<dbReference type="Proteomes" id="UP000193642">
    <property type="component" value="Unassembled WGS sequence"/>
</dbReference>